<dbReference type="EMBL" id="FQVU01000001">
    <property type="protein sequence ID" value="SHF73688.1"/>
    <property type="molecule type" value="Genomic_DNA"/>
</dbReference>
<dbReference type="SUPFAM" id="SSF55931">
    <property type="entry name" value="Glutamine synthetase/guanido kinase"/>
    <property type="match status" value="1"/>
</dbReference>
<comment type="catalytic activity">
    <reaction evidence="4 5">
        <text>L-cysteine + L-glutamate + ATP = gamma-L-glutamyl-L-cysteine + ADP + phosphate + H(+)</text>
        <dbReference type="Rhea" id="RHEA:13285"/>
        <dbReference type="ChEBI" id="CHEBI:15378"/>
        <dbReference type="ChEBI" id="CHEBI:29985"/>
        <dbReference type="ChEBI" id="CHEBI:30616"/>
        <dbReference type="ChEBI" id="CHEBI:35235"/>
        <dbReference type="ChEBI" id="CHEBI:43474"/>
        <dbReference type="ChEBI" id="CHEBI:58173"/>
        <dbReference type="ChEBI" id="CHEBI:456216"/>
        <dbReference type="EC" id="6.3.2.2"/>
    </reaction>
</comment>
<dbReference type="Gene3D" id="3.30.590.20">
    <property type="match status" value="1"/>
</dbReference>
<dbReference type="Pfam" id="PF04107">
    <property type="entry name" value="GCS2"/>
    <property type="match status" value="1"/>
</dbReference>
<evidence type="ECO:0000256" key="2">
    <source>
        <dbReference type="ARBA" id="ARBA00022741"/>
    </source>
</evidence>
<comment type="similarity">
    <text evidence="5">Belongs to the glutamate--cysteine ligase type 2 family. YbdK subfamily.</text>
</comment>
<evidence type="ECO:0000256" key="1">
    <source>
        <dbReference type="ARBA" id="ARBA00022598"/>
    </source>
</evidence>
<keyword evidence="7" id="KW-1185">Reference proteome</keyword>
<dbReference type="GO" id="GO:0005524">
    <property type="term" value="F:ATP binding"/>
    <property type="evidence" value="ECO:0007669"/>
    <property type="project" value="UniProtKB-KW"/>
</dbReference>
<dbReference type="HAMAP" id="MF_01609">
    <property type="entry name" value="Glu_cys_ligase_2"/>
    <property type="match status" value="1"/>
</dbReference>
<dbReference type="STRING" id="1206085.SAMN05443575_0774"/>
<dbReference type="GO" id="GO:0042398">
    <property type="term" value="P:modified amino acid biosynthetic process"/>
    <property type="evidence" value="ECO:0007669"/>
    <property type="project" value="InterPro"/>
</dbReference>
<evidence type="ECO:0000313" key="7">
    <source>
        <dbReference type="Proteomes" id="UP000186132"/>
    </source>
</evidence>
<dbReference type="GO" id="GO:0004357">
    <property type="term" value="F:glutamate-cysteine ligase activity"/>
    <property type="evidence" value="ECO:0007669"/>
    <property type="project" value="UniProtKB-EC"/>
</dbReference>
<evidence type="ECO:0000256" key="3">
    <source>
        <dbReference type="ARBA" id="ARBA00022840"/>
    </source>
</evidence>
<evidence type="ECO:0000256" key="4">
    <source>
        <dbReference type="ARBA" id="ARBA00048819"/>
    </source>
</evidence>
<keyword evidence="1 5" id="KW-0436">Ligase</keyword>
<gene>
    <name evidence="6" type="ORF">SAMN05443575_0774</name>
</gene>
<dbReference type="InterPro" id="IPR014746">
    <property type="entry name" value="Gln_synth/guanido_kin_cat_dom"/>
</dbReference>
<dbReference type="PANTHER" id="PTHR36510">
    <property type="entry name" value="GLUTAMATE--CYSTEINE LIGASE 2-RELATED"/>
    <property type="match status" value="1"/>
</dbReference>
<sequence length="376" mass="40393">MPVTPGGDAAAPLGATLGIEEEYHLVDPTTFTLQNRPELSTRALDGRAGPHLRPEMLTSQLEAASDVCTTLAEARAAVVAMRQEATRAAASTGATILATSTHPSATLAEIELMARERYDRLTDRFGPVVRAVNLCGCHVHVAVPDLELAVRIMAHARPSLPLLGALTGSSPFHEGADTGYESFRVAWLSLWQQGGPPPQLDSAEDYLATVDQLLDVGLVDEPSQLLWDLRPSSRYPTLEFRMADVCPVVDDVVLFAAVVRSLVRTLGARIAGGVPALRVSDPVLRGWRWRAARHGLRDRLWSPARCGLVPARVAVDDLLAELRDDLAAHDELATVTDLGAGLLDRGTSARRQRACHDRSGDLGEVVRDAVAVTAGR</sequence>
<dbReference type="NCBIfam" id="TIGR02050">
    <property type="entry name" value="gshA_cyan_rel"/>
    <property type="match status" value="1"/>
</dbReference>
<dbReference type="Proteomes" id="UP000186132">
    <property type="component" value="Unassembled WGS sequence"/>
</dbReference>
<reference evidence="6 7" key="1">
    <citation type="submission" date="2016-11" db="EMBL/GenBank/DDBJ databases">
        <authorList>
            <person name="Jaros S."/>
            <person name="Januszkiewicz K."/>
            <person name="Wedrychowicz H."/>
        </authorList>
    </citation>
    <scope>NUCLEOTIDE SEQUENCE [LARGE SCALE GENOMIC DNA]</scope>
    <source>
        <strain evidence="6 7">DSM 45627</strain>
    </source>
</reference>
<dbReference type="InterPro" id="IPR011793">
    <property type="entry name" value="YbdK"/>
</dbReference>
<dbReference type="EC" id="6.3.2.2" evidence="5"/>
<dbReference type="InterPro" id="IPR050141">
    <property type="entry name" value="GCL_type2/YbdK_subfam"/>
</dbReference>
<evidence type="ECO:0000256" key="5">
    <source>
        <dbReference type="HAMAP-Rule" id="MF_01609"/>
    </source>
</evidence>
<dbReference type="InterPro" id="IPR006336">
    <property type="entry name" value="GCS2"/>
</dbReference>
<dbReference type="OrthoDB" id="9803842at2"/>
<dbReference type="PANTHER" id="PTHR36510:SF1">
    <property type="entry name" value="GLUTAMATE--CYSTEINE LIGASE 2-RELATED"/>
    <property type="match status" value="1"/>
</dbReference>
<evidence type="ECO:0000313" key="6">
    <source>
        <dbReference type="EMBL" id="SHF73688.1"/>
    </source>
</evidence>
<name>A0A1M5E352_9ACTN</name>
<organism evidence="6 7">
    <name type="scientific">Jatrophihabitans endophyticus</name>
    <dbReference type="NCBI Taxonomy" id="1206085"/>
    <lineage>
        <taxon>Bacteria</taxon>
        <taxon>Bacillati</taxon>
        <taxon>Actinomycetota</taxon>
        <taxon>Actinomycetes</taxon>
        <taxon>Jatrophihabitantales</taxon>
        <taxon>Jatrophihabitantaceae</taxon>
        <taxon>Jatrophihabitans</taxon>
    </lineage>
</organism>
<keyword evidence="2 5" id="KW-0547">Nucleotide-binding</keyword>
<accession>A0A1M5E352</accession>
<dbReference type="RefSeq" id="WP_073386114.1">
    <property type="nucleotide sequence ID" value="NZ_FQVU01000001.1"/>
</dbReference>
<proteinExistence type="inferred from homology"/>
<dbReference type="AlphaFoldDB" id="A0A1M5E352"/>
<comment type="function">
    <text evidence="5">ATP-dependent carboxylate-amine ligase which exhibits weak glutamate--cysteine ligase activity.</text>
</comment>
<protein>
    <recommendedName>
        <fullName evidence="5">Putative glutamate--cysteine ligase 2</fullName>
        <ecNumber evidence="5">6.3.2.2</ecNumber>
    </recommendedName>
    <alternativeName>
        <fullName evidence="5">Gamma-glutamylcysteine synthetase 2</fullName>
        <shortName evidence="5">GCS 2</shortName>
        <shortName evidence="5">Gamma-GCS 2</shortName>
    </alternativeName>
</protein>
<keyword evidence="3 5" id="KW-0067">ATP-binding</keyword>